<keyword evidence="2" id="KW-1185">Reference proteome</keyword>
<dbReference type="RefSeq" id="WP_290254963.1">
    <property type="nucleotide sequence ID" value="NZ_JAUGQQ010000006.1"/>
</dbReference>
<gene>
    <name evidence="1" type="ORF">QRD02_10845</name>
</gene>
<proteinExistence type="predicted"/>
<accession>A0ABT8DP69</accession>
<comment type="caution">
    <text evidence="1">The sequence shown here is derived from an EMBL/GenBank/DDBJ whole genome shotgun (WGS) entry which is preliminary data.</text>
</comment>
<protein>
    <submittedName>
        <fullName evidence="1">DUF5996 family protein</fullName>
    </submittedName>
</protein>
<dbReference type="Proteomes" id="UP001244787">
    <property type="component" value="Unassembled WGS sequence"/>
</dbReference>
<dbReference type="EMBL" id="JAUGQQ010000006">
    <property type="protein sequence ID" value="MDN3724882.1"/>
    <property type="molecule type" value="Genomic_DNA"/>
</dbReference>
<dbReference type="Pfam" id="PF19459">
    <property type="entry name" value="DUF5996"/>
    <property type="match status" value="1"/>
</dbReference>
<evidence type="ECO:0000313" key="1">
    <source>
        <dbReference type="EMBL" id="MDN3724882.1"/>
    </source>
</evidence>
<name>A0ABT8DP69_9FLAO</name>
<organism evidence="1 2">
    <name type="scientific">Aequorivita aurantiaca</name>
    <dbReference type="NCBI Taxonomy" id="3053356"/>
    <lineage>
        <taxon>Bacteria</taxon>
        <taxon>Pseudomonadati</taxon>
        <taxon>Bacteroidota</taxon>
        <taxon>Flavobacteriia</taxon>
        <taxon>Flavobacteriales</taxon>
        <taxon>Flavobacteriaceae</taxon>
        <taxon>Aequorivita</taxon>
    </lineage>
</organism>
<reference evidence="1 2" key="1">
    <citation type="submission" date="2023-06" db="EMBL/GenBank/DDBJ databases">
        <authorList>
            <person name="Ye Y.-Q."/>
            <person name="Du Z.-J."/>
        </authorList>
    </citation>
    <scope>NUCLEOTIDE SEQUENCE [LARGE SCALE GENOMIC DNA]</scope>
    <source>
        <strain evidence="1 2">SDUM287046</strain>
    </source>
</reference>
<evidence type="ECO:0000313" key="2">
    <source>
        <dbReference type="Proteomes" id="UP001244787"/>
    </source>
</evidence>
<sequence>MNSSQLPDLPFEKWNDTRFTVHIILQIIGKTRLASTARKNHWWSITLYVSPQGFSTRDIPINDGLESVEIEFNIARKAVVITQSSAQEIEISLKEKPSIAAFYKEYTSKLKGSGLSFDFVEKPFDVEIEKPFSNITEYHHYDWNAIEKFWKIMQWNNSILQEFSGRFYGKSCPVHIYWHHLDLVVTRFSGKKLPPMAASARVLEKDTYSHEQISFGFWAGDKNVQEPMYYSYTYPAPKGIDEETLQPEGAKWQDSNGSPMALLPYEKVKNSSNPRKAVLDFLESAYQAGAKRANWNIEELTVPDLDKL</sequence>
<dbReference type="InterPro" id="IPR046038">
    <property type="entry name" value="DUF5996"/>
</dbReference>